<dbReference type="Proteomes" id="UP000591071">
    <property type="component" value="Unassembled WGS sequence"/>
</dbReference>
<dbReference type="EMBL" id="JABAFG010000007">
    <property type="protein sequence ID" value="NME28065.1"/>
    <property type="molecule type" value="Genomic_DNA"/>
</dbReference>
<proteinExistence type="predicted"/>
<accession>A0A848BS27</accession>
<dbReference type="AlphaFoldDB" id="A0A848BS27"/>
<protein>
    <submittedName>
        <fullName evidence="1">Uncharacterized protein</fullName>
    </submittedName>
</protein>
<name>A0A848BS27_9FIRM</name>
<reference evidence="1 2" key="1">
    <citation type="submission" date="2020-04" db="EMBL/GenBank/DDBJ databases">
        <authorList>
            <person name="Hitch T.C.A."/>
            <person name="Wylensek D."/>
            <person name="Clavel T."/>
        </authorList>
    </citation>
    <scope>NUCLEOTIDE SEQUENCE [LARGE SCALE GENOMIC DNA]</scope>
    <source>
        <strain evidence="1 2">Oil-RF-744-FAT-WT-6-1</strain>
    </source>
</reference>
<sequence length="147" mass="16723">MKRRNGFIMLFALWTGLIIFSFSLAAAVLAHQYEKQIEMYRYSIEAVYLAESALLMGQLQCESEGESDLPEKWEQEFSELAEKSGPGRKIKVVRTLKQTGQGEVTGTLRGIACVGPDGVQRTRALSFNAIYDASCQRWTFTFYDYRI</sequence>
<evidence type="ECO:0000313" key="1">
    <source>
        <dbReference type="EMBL" id="NME28065.1"/>
    </source>
</evidence>
<gene>
    <name evidence="1" type="ORF">HF872_05440</name>
</gene>
<comment type="caution">
    <text evidence="1">The sequence shown here is derived from an EMBL/GenBank/DDBJ whole genome shotgun (WGS) entry which is preliminary data.</text>
</comment>
<organism evidence="1 2">
    <name type="scientific">Megasphaera hexanoica</name>
    <dbReference type="NCBI Taxonomy" id="1675036"/>
    <lineage>
        <taxon>Bacteria</taxon>
        <taxon>Bacillati</taxon>
        <taxon>Bacillota</taxon>
        <taxon>Negativicutes</taxon>
        <taxon>Veillonellales</taxon>
        <taxon>Veillonellaceae</taxon>
        <taxon>Megasphaera</taxon>
    </lineage>
</organism>
<dbReference type="RefSeq" id="WP_170087451.1">
    <property type="nucleotide sequence ID" value="NZ_JABAFG010000007.1"/>
</dbReference>
<evidence type="ECO:0000313" key="2">
    <source>
        <dbReference type="Proteomes" id="UP000591071"/>
    </source>
</evidence>